<reference evidence="1 2" key="1">
    <citation type="submission" date="2007-01" db="EMBL/GenBank/DDBJ databases">
        <title>Complete sequence of Psychromonas ingrahamii 37.</title>
        <authorList>
            <consortium name="US DOE Joint Genome Institute"/>
            <person name="Copeland A."/>
            <person name="Lucas S."/>
            <person name="Lapidus A."/>
            <person name="Barry K."/>
            <person name="Detter J.C."/>
            <person name="Glavina del Rio T."/>
            <person name="Hammon N."/>
            <person name="Israni S."/>
            <person name="Dalin E."/>
            <person name="Tice H."/>
            <person name="Pitluck S."/>
            <person name="Thompson L.S."/>
            <person name="Brettin T."/>
            <person name="Bruce D."/>
            <person name="Han C."/>
            <person name="Tapia R."/>
            <person name="Schmutz J."/>
            <person name="Larimer F."/>
            <person name="Land M."/>
            <person name="Hauser L."/>
            <person name="Kyrpides N."/>
            <person name="Ivanova N."/>
            <person name="Staley J."/>
            <person name="Richardson P."/>
        </authorList>
    </citation>
    <scope>NUCLEOTIDE SEQUENCE [LARGE SCALE GENOMIC DNA]</scope>
    <source>
        <strain evidence="1 2">37</strain>
    </source>
</reference>
<dbReference type="AlphaFoldDB" id="A1SRZ7"/>
<sequence length="97" mass="11556">MKGLKMNHFDTPANCKQEMKADQNFNFYMTDLENWQPMKKVAEVFPQFTQQQLKRLFWQRKKHPGLSTCYRQVGKRGYVCLPLFGLWLAGQLPEQRS</sequence>
<dbReference type="Proteomes" id="UP000000639">
    <property type="component" value="Chromosome"/>
</dbReference>
<evidence type="ECO:0000313" key="1">
    <source>
        <dbReference type="EMBL" id="ABM02262.1"/>
    </source>
</evidence>
<dbReference type="KEGG" id="pin:Ping_0401"/>
<name>A1SRZ7_PSYIN</name>
<accession>A1SRZ7</accession>
<proteinExistence type="predicted"/>
<dbReference type="STRING" id="357804.Ping_0401"/>
<protein>
    <submittedName>
        <fullName evidence="1">Uncharacterized protein</fullName>
    </submittedName>
</protein>
<gene>
    <name evidence="1" type="ordered locus">Ping_0401</name>
</gene>
<dbReference type="HOGENOM" id="CLU_2344586_0_0_6"/>
<evidence type="ECO:0000313" key="2">
    <source>
        <dbReference type="Proteomes" id="UP000000639"/>
    </source>
</evidence>
<dbReference type="EMBL" id="CP000510">
    <property type="protein sequence ID" value="ABM02262.1"/>
    <property type="molecule type" value="Genomic_DNA"/>
</dbReference>
<organism evidence="1 2">
    <name type="scientific">Psychromonas ingrahamii (strain DSM 17664 / CCUG 51855 / 37)</name>
    <dbReference type="NCBI Taxonomy" id="357804"/>
    <lineage>
        <taxon>Bacteria</taxon>
        <taxon>Pseudomonadati</taxon>
        <taxon>Pseudomonadota</taxon>
        <taxon>Gammaproteobacteria</taxon>
        <taxon>Alteromonadales</taxon>
        <taxon>Psychromonadaceae</taxon>
        <taxon>Psychromonas</taxon>
    </lineage>
</organism>
<keyword evidence="2" id="KW-1185">Reference proteome</keyword>
<dbReference type="eggNOG" id="ENOG50349I1">
    <property type="taxonomic scope" value="Bacteria"/>
</dbReference>